<proteinExistence type="predicted"/>
<dbReference type="AlphaFoldDB" id="A0A9Q8W893"/>
<reference evidence="2" key="1">
    <citation type="journal article" date="2021" name="Mol. Plant Microbe Interact.">
        <title>Complete Genome Sequence of the Plant-Pathogenic Fungus Colletotrichum lupini.</title>
        <authorList>
            <person name="Baroncelli R."/>
            <person name="Pensec F."/>
            <person name="Da Lio D."/>
            <person name="Boufleur T."/>
            <person name="Vicente I."/>
            <person name="Sarrocco S."/>
            <person name="Picot A."/>
            <person name="Baraldi E."/>
            <person name="Sukno S."/>
            <person name="Thon M."/>
            <person name="Le Floch G."/>
        </authorList>
    </citation>
    <scope>NUCLEOTIDE SEQUENCE</scope>
    <source>
        <strain evidence="2">IMI 504893</strain>
    </source>
</reference>
<evidence type="ECO:0000313" key="3">
    <source>
        <dbReference type="Proteomes" id="UP000830671"/>
    </source>
</evidence>
<evidence type="ECO:0000256" key="1">
    <source>
        <dbReference type="SAM" id="SignalP"/>
    </source>
</evidence>
<protein>
    <submittedName>
        <fullName evidence="2">Uncharacterized protein</fullName>
    </submittedName>
</protein>
<evidence type="ECO:0000313" key="2">
    <source>
        <dbReference type="EMBL" id="UQC74408.1"/>
    </source>
</evidence>
<dbReference type="KEGG" id="clup:CLUP02_01058"/>
<keyword evidence="1" id="KW-0732">Signal</keyword>
<dbReference type="RefSeq" id="XP_049136058.1">
    <property type="nucleotide sequence ID" value="XM_049280101.1"/>
</dbReference>
<feature type="chain" id="PRO_5040305021" evidence="1">
    <location>
        <begin position="19"/>
        <end position="193"/>
    </location>
</feature>
<gene>
    <name evidence="2" type="ORF">CLUP02_01058</name>
</gene>
<dbReference type="GeneID" id="73335111"/>
<name>A0A9Q8W893_9PEZI</name>
<organism evidence="2 3">
    <name type="scientific">Colletotrichum lupini</name>
    <dbReference type="NCBI Taxonomy" id="145971"/>
    <lineage>
        <taxon>Eukaryota</taxon>
        <taxon>Fungi</taxon>
        <taxon>Dikarya</taxon>
        <taxon>Ascomycota</taxon>
        <taxon>Pezizomycotina</taxon>
        <taxon>Sordariomycetes</taxon>
        <taxon>Hypocreomycetidae</taxon>
        <taxon>Glomerellales</taxon>
        <taxon>Glomerellaceae</taxon>
        <taxon>Colletotrichum</taxon>
        <taxon>Colletotrichum acutatum species complex</taxon>
    </lineage>
</organism>
<accession>A0A9Q8W893</accession>
<feature type="signal peptide" evidence="1">
    <location>
        <begin position="1"/>
        <end position="18"/>
    </location>
</feature>
<dbReference type="Proteomes" id="UP000830671">
    <property type="component" value="Chromosome 1"/>
</dbReference>
<sequence>MRVKAFLTLIVIAQMQLGRITRQSQAGQEVLGMMKAAQGNLVEMTLCRVAIGNKSKGIGWKRGVAMFHRSAASTIQESRPIRMFSDWTRVAVHIIMGRLPANLFPLSDGAFLSRSIQKVYTMSVEILRTGVMLQKTDVHPEMSDAVDHTAREADAFFRPMPEQAGDALYTYVRLTEPLSSKQYHRQAAPGDGS</sequence>
<dbReference type="EMBL" id="CP019471">
    <property type="protein sequence ID" value="UQC74408.1"/>
    <property type="molecule type" value="Genomic_DNA"/>
</dbReference>
<keyword evidence="3" id="KW-1185">Reference proteome</keyword>